<dbReference type="InterPro" id="IPR005467">
    <property type="entry name" value="His_kinase_dom"/>
</dbReference>
<dbReference type="InterPro" id="IPR004358">
    <property type="entry name" value="Sig_transdc_His_kin-like_C"/>
</dbReference>
<dbReference type="Pfam" id="PF01627">
    <property type="entry name" value="Hpt"/>
    <property type="match status" value="1"/>
</dbReference>
<dbReference type="SUPFAM" id="SSF47384">
    <property type="entry name" value="Homodimeric domain of signal transducing histidine kinase"/>
    <property type="match status" value="1"/>
</dbReference>
<feature type="region of interest" description="Disordered" evidence="13">
    <location>
        <begin position="723"/>
        <end position="748"/>
    </location>
</feature>
<dbReference type="InterPro" id="IPR002545">
    <property type="entry name" value="CheW-lke_dom"/>
</dbReference>
<gene>
    <name evidence="17" type="ORF">GO608_15225</name>
</gene>
<dbReference type="InterPro" id="IPR004105">
    <property type="entry name" value="CheA-like_dim"/>
</dbReference>
<dbReference type="CDD" id="cd16916">
    <property type="entry name" value="HATPase_CheA-like"/>
    <property type="match status" value="1"/>
</dbReference>
<dbReference type="SUPFAM" id="SSF50341">
    <property type="entry name" value="CheW-like"/>
    <property type="match status" value="1"/>
</dbReference>
<evidence type="ECO:0000313" key="18">
    <source>
        <dbReference type="Proteomes" id="UP000601990"/>
    </source>
</evidence>
<evidence type="ECO:0000259" key="15">
    <source>
        <dbReference type="PROSITE" id="PS50851"/>
    </source>
</evidence>
<keyword evidence="8" id="KW-0418">Kinase</keyword>
<dbReference type="Gene3D" id="1.20.120.160">
    <property type="entry name" value="HPT domain"/>
    <property type="match status" value="1"/>
</dbReference>
<keyword evidence="7" id="KW-0547">Nucleotide-binding</keyword>
<dbReference type="InterPro" id="IPR003594">
    <property type="entry name" value="HATPase_dom"/>
</dbReference>
<evidence type="ECO:0000313" key="17">
    <source>
        <dbReference type="EMBL" id="NMF94678.1"/>
    </source>
</evidence>
<dbReference type="Gene3D" id="2.30.30.40">
    <property type="entry name" value="SH3 Domains"/>
    <property type="match status" value="1"/>
</dbReference>
<evidence type="ECO:0000256" key="13">
    <source>
        <dbReference type="SAM" id="MobiDB-lite"/>
    </source>
</evidence>
<dbReference type="EMBL" id="WTVH01000034">
    <property type="protein sequence ID" value="NMF94678.1"/>
    <property type="molecule type" value="Genomic_DNA"/>
</dbReference>
<dbReference type="InterPro" id="IPR036641">
    <property type="entry name" value="HPT_dom_sf"/>
</dbReference>
<dbReference type="PROSITE" id="PS50109">
    <property type="entry name" value="HIS_KIN"/>
    <property type="match status" value="1"/>
</dbReference>
<keyword evidence="10" id="KW-0902">Two-component regulatory system</keyword>
<dbReference type="PRINTS" id="PR00344">
    <property type="entry name" value="BCTRLSENSOR"/>
</dbReference>
<feature type="domain" description="HPt" evidence="16">
    <location>
        <begin position="1"/>
        <end position="101"/>
    </location>
</feature>
<feature type="domain" description="Histidine kinase" evidence="14">
    <location>
        <begin position="388"/>
        <end position="588"/>
    </location>
</feature>
<evidence type="ECO:0000259" key="16">
    <source>
        <dbReference type="PROSITE" id="PS50894"/>
    </source>
</evidence>
<evidence type="ECO:0000256" key="6">
    <source>
        <dbReference type="ARBA" id="ARBA00022679"/>
    </source>
</evidence>
<dbReference type="Gene3D" id="3.30.565.10">
    <property type="entry name" value="Histidine kinase-like ATPase, C-terminal domain"/>
    <property type="match status" value="1"/>
</dbReference>
<dbReference type="InterPro" id="IPR037006">
    <property type="entry name" value="CheA-like_homodim_sf"/>
</dbReference>
<protein>
    <recommendedName>
        <fullName evidence="3">Chemotaxis protein CheA</fullName>
        <ecNumber evidence="2">2.7.13.3</ecNumber>
    </recommendedName>
</protein>
<keyword evidence="9" id="KW-0067">ATP-binding</keyword>
<evidence type="ECO:0000256" key="10">
    <source>
        <dbReference type="ARBA" id="ARBA00023012"/>
    </source>
</evidence>
<accession>A0ABX1N5X8</accession>
<reference evidence="17" key="1">
    <citation type="submission" date="2019-12" db="EMBL/GenBank/DDBJ databases">
        <title>Comparative genomics gives insights into the taxonomy of the Azoarcus-Aromatoleum group and reveals separate origins of nif in the plant-associated Azoarcus and non-plant-associated Aromatoleum sub-groups.</title>
        <authorList>
            <person name="Lafos M."/>
            <person name="Maluk M."/>
            <person name="Batista M."/>
            <person name="Junghare M."/>
            <person name="Carmona M."/>
            <person name="Faoro H."/>
            <person name="Cruz L.M."/>
            <person name="Battistoni F."/>
            <person name="De Souza E."/>
            <person name="Pedrosa F."/>
            <person name="Chen W.-M."/>
            <person name="Poole P.S."/>
            <person name="Dixon R.A."/>
            <person name="James E.K."/>
        </authorList>
    </citation>
    <scope>NUCLEOTIDE SEQUENCE</scope>
    <source>
        <strain evidence="17">U120</strain>
    </source>
</reference>
<dbReference type="SMART" id="SM01231">
    <property type="entry name" value="H-kinase_dim"/>
    <property type="match status" value="1"/>
</dbReference>
<dbReference type="SUPFAM" id="SSF55874">
    <property type="entry name" value="ATPase domain of HSP90 chaperone/DNA topoisomerase II/histidine kinase"/>
    <property type="match status" value="1"/>
</dbReference>
<dbReference type="InterPro" id="IPR008207">
    <property type="entry name" value="Sig_transdc_His_kin_Hpt_dom"/>
</dbReference>
<keyword evidence="6" id="KW-0808">Transferase</keyword>
<evidence type="ECO:0000259" key="14">
    <source>
        <dbReference type="PROSITE" id="PS50109"/>
    </source>
</evidence>
<name>A0ABX1N5X8_9RHOO</name>
<comment type="function">
    <text evidence="11">Involved in the transmission of sensory signals from the chemoreceptors to the flagellar motors. CheA is autophosphorylated; it can transfer its phosphate group to either CheB or CheY.</text>
</comment>
<evidence type="ECO:0000256" key="7">
    <source>
        <dbReference type="ARBA" id="ARBA00022741"/>
    </source>
</evidence>
<evidence type="ECO:0000256" key="3">
    <source>
        <dbReference type="ARBA" id="ARBA00021495"/>
    </source>
</evidence>
<dbReference type="SMART" id="SM00387">
    <property type="entry name" value="HATPase_c"/>
    <property type="match status" value="1"/>
</dbReference>
<dbReference type="EC" id="2.7.13.3" evidence="2"/>
<dbReference type="InterPro" id="IPR036097">
    <property type="entry name" value="HisK_dim/P_sf"/>
</dbReference>
<keyword evidence="4" id="KW-0145">Chemotaxis</keyword>
<keyword evidence="18" id="KW-1185">Reference proteome</keyword>
<dbReference type="SUPFAM" id="SSF47226">
    <property type="entry name" value="Histidine-containing phosphotransfer domain, HPT domain"/>
    <property type="match status" value="1"/>
</dbReference>
<keyword evidence="5 12" id="KW-0597">Phosphoprotein</keyword>
<dbReference type="CDD" id="cd00088">
    <property type="entry name" value="HPT"/>
    <property type="match status" value="1"/>
</dbReference>
<evidence type="ECO:0000256" key="8">
    <source>
        <dbReference type="ARBA" id="ARBA00022777"/>
    </source>
</evidence>
<evidence type="ECO:0000256" key="1">
    <source>
        <dbReference type="ARBA" id="ARBA00000085"/>
    </source>
</evidence>
<dbReference type="InterPro" id="IPR036890">
    <property type="entry name" value="HATPase_C_sf"/>
</dbReference>
<dbReference type="Pfam" id="PF01584">
    <property type="entry name" value="CheW"/>
    <property type="match status" value="1"/>
</dbReference>
<evidence type="ECO:0000256" key="4">
    <source>
        <dbReference type="ARBA" id="ARBA00022500"/>
    </source>
</evidence>
<dbReference type="Pfam" id="PF02895">
    <property type="entry name" value="H-kinase_dim"/>
    <property type="match status" value="1"/>
</dbReference>
<dbReference type="PROSITE" id="PS50894">
    <property type="entry name" value="HPT"/>
    <property type="match status" value="1"/>
</dbReference>
<evidence type="ECO:0000256" key="11">
    <source>
        <dbReference type="ARBA" id="ARBA00035100"/>
    </source>
</evidence>
<feature type="modified residue" description="Phosphohistidine" evidence="12">
    <location>
        <position position="44"/>
    </location>
</feature>
<dbReference type="Gene3D" id="1.10.287.560">
    <property type="entry name" value="Histidine kinase CheA-like, homodimeric domain"/>
    <property type="match status" value="1"/>
</dbReference>
<comment type="caution">
    <text evidence="17">The sequence shown here is derived from an EMBL/GenBank/DDBJ whole genome shotgun (WGS) entry which is preliminary data.</text>
</comment>
<evidence type="ECO:0000256" key="5">
    <source>
        <dbReference type="ARBA" id="ARBA00022553"/>
    </source>
</evidence>
<dbReference type="InterPro" id="IPR051315">
    <property type="entry name" value="Bact_Chemotaxis_CheA"/>
</dbReference>
<dbReference type="Pfam" id="PF02518">
    <property type="entry name" value="HATPase_c"/>
    <property type="match status" value="1"/>
</dbReference>
<dbReference type="RefSeq" id="WP_169199896.1">
    <property type="nucleotide sequence ID" value="NZ_WTVH02000001.1"/>
</dbReference>
<evidence type="ECO:0000256" key="12">
    <source>
        <dbReference type="PROSITE-ProRule" id="PRU00110"/>
    </source>
</evidence>
<dbReference type="CDD" id="cd00731">
    <property type="entry name" value="CheA_reg"/>
    <property type="match status" value="1"/>
</dbReference>
<dbReference type="PANTHER" id="PTHR43395">
    <property type="entry name" value="SENSOR HISTIDINE KINASE CHEA"/>
    <property type="match status" value="1"/>
</dbReference>
<dbReference type="PANTHER" id="PTHR43395:SF10">
    <property type="entry name" value="CHEMOTAXIS PROTEIN CHEA"/>
    <property type="match status" value="1"/>
</dbReference>
<evidence type="ECO:0000256" key="9">
    <source>
        <dbReference type="ARBA" id="ARBA00022840"/>
    </source>
</evidence>
<dbReference type="SMART" id="SM00260">
    <property type="entry name" value="CheW"/>
    <property type="match status" value="1"/>
</dbReference>
<evidence type="ECO:0000256" key="2">
    <source>
        <dbReference type="ARBA" id="ARBA00012438"/>
    </source>
</evidence>
<proteinExistence type="predicted"/>
<dbReference type="SMART" id="SM00073">
    <property type="entry name" value="HPT"/>
    <property type="match status" value="1"/>
</dbReference>
<comment type="catalytic activity">
    <reaction evidence="1">
        <text>ATP + protein L-histidine = ADP + protein N-phospho-L-histidine.</text>
        <dbReference type="EC" id="2.7.13.3"/>
    </reaction>
</comment>
<dbReference type="PROSITE" id="PS50851">
    <property type="entry name" value="CHEW"/>
    <property type="match status" value="1"/>
</dbReference>
<sequence>MDELTATFIDESRTLLAAMEGGLLQLEQADAGDDNVGGIFRAAHTIKGGAGVIECRFIEAFTHIVENVLDRVRAGDIPVSPGLVSVMLACCDHIGALLGVLVAGQPAPPQEVAAEGDALRAQLGQWGDDDGQAADCADGSTVPLSEAVTASGGGVVSSDAWHISVRFGTDVLRMGMDPLSFLRYLTTLGEIVTIETLADAMPDAAEMDAESCYLGFEIRFQTRAGKAEIERVFDFCRDDCALHILPPQSKCSDYLQLIQELPEDAMRLGEILVRIGALTQAELDAGLAAQAQPTSVEFDGDESGARAPLGEILVGQQAVRQEVVDAAVLKQATVKDRKIAESRMVRIQADKLDQLIDLVGELVISGASTHLFAQRSGLSELMESTSVLSRLVESIRDAALQLRMVQIGETFNRFNRVVRDASRELGKDIRLAITGGDTELDKSVVEKLGDPLMHLVRNAVDHGIEPAAVRAERGKPHQGTVRLNAYHDSGSIVIEVGDDGGGLAIERIRAKAIARGLIAEDAVMSGAEISNLIFEAGFSTAEQVTNLSGRGVGMDVVRRDIQALRGTIEVRSTEGVGAAFCIRLPLTLAIIDGFLVGVGSATYVVPLDSVVECIELQETTTGRNYLNLRGEVLPFVRLREMFEIGGDVPARQNVVVVQHAGQKAGLVVDRLLGEFQTVIKPLGALFQHLRGIGGSTILGSGEVALILDVPALLALVTSAEEKLVSPAPSRGRPSGTPDSQHLILQPSE</sequence>
<dbReference type="InterPro" id="IPR036061">
    <property type="entry name" value="CheW-like_dom_sf"/>
</dbReference>
<organism evidence="17 18">
    <name type="scientific">Aromatoleum buckelii</name>
    <dbReference type="NCBI Taxonomy" id="200254"/>
    <lineage>
        <taxon>Bacteria</taxon>
        <taxon>Pseudomonadati</taxon>
        <taxon>Pseudomonadota</taxon>
        <taxon>Betaproteobacteria</taxon>
        <taxon>Rhodocyclales</taxon>
        <taxon>Rhodocyclaceae</taxon>
        <taxon>Aromatoleum</taxon>
    </lineage>
</organism>
<dbReference type="Proteomes" id="UP000601990">
    <property type="component" value="Unassembled WGS sequence"/>
</dbReference>
<feature type="domain" description="CheW-like" evidence="15">
    <location>
        <begin position="590"/>
        <end position="718"/>
    </location>
</feature>